<comment type="similarity">
    <text evidence="1">Belongs to the UPF0053 family. Hemolysin C subfamily.</text>
</comment>
<dbReference type="Pfam" id="PF03471">
    <property type="entry name" value="CorC_HlyC"/>
    <property type="match status" value="1"/>
</dbReference>
<proteinExistence type="inferred from homology"/>
<evidence type="ECO:0000313" key="7">
    <source>
        <dbReference type="Proteomes" id="UP001190825"/>
    </source>
</evidence>
<evidence type="ECO:0000256" key="2">
    <source>
        <dbReference type="ARBA" id="ARBA00022737"/>
    </source>
</evidence>
<dbReference type="PANTHER" id="PTHR22777">
    <property type="entry name" value="HEMOLYSIN-RELATED"/>
    <property type="match status" value="1"/>
</dbReference>
<dbReference type="InterPro" id="IPR000644">
    <property type="entry name" value="CBS_dom"/>
</dbReference>
<sequence length="219" mass="24505">MTPRREVEIIDLADGPEKIRDQLRRTQRSRLPVRKDSSDEVLGVLFVKDFYDALDSESDVDISSLVHDVPVVSDLADAMQVIESIRKSPVHMVLVYDEYGHFEGVVSSGDIMEAIMGALQDGPVNETAIARRGDGSYLVSGWMPIDEFAEMMNLRLDDDIDFQTVAGLVLEELKHLPDLGESFVKNGWRFEVVDLDGRRIDKILVRPEQSDGTDNAQAA</sequence>
<evidence type="ECO:0000256" key="1">
    <source>
        <dbReference type="ARBA" id="ARBA00006446"/>
    </source>
</evidence>
<evidence type="ECO:0000313" key="6">
    <source>
        <dbReference type="EMBL" id="PLT99075.1"/>
    </source>
</evidence>
<keyword evidence="3 4" id="KW-0129">CBS domain</keyword>
<dbReference type="InterPro" id="IPR016169">
    <property type="entry name" value="FAD-bd_PCMH_sub2"/>
</dbReference>
<gene>
    <name evidence="6" type="ORF">BMJ33_24175</name>
</gene>
<keyword evidence="7" id="KW-1185">Reference proteome</keyword>
<dbReference type="InterPro" id="IPR046342">
    <property type="entry name" value="CBS_dom_sf"/>
</dbReference>
<comment type="caution">
    <text evidence="6">The sequence shown here is derived from an EMBL/GenBank/DDBJ whole genome shotgun (WGS) entry which is preliminary data.</text>
</comment>
<dbReference type="PROSITE" id="PS51371">
    <property type="entry name" value="CBS"/>
    <property type="match status" value="2"/>
</dbReference>
<dbReference type="SUPFAM" id="SSF56176">
    <property type="entry name" value="FAD-binding/transporter-associated domain-like"/>
    <property type="match status" value="1"/>
</dbReference>
<dbReference type="Pfam" id="PF00571">
    <property type="entry name" value="CBS"/>
    <property type="match status" value="1"/>
</dbReference>
<accession>A0ABX4TGD5</accession>
<evidence type="ECO:0000256" key="4">
    <source>
        <dbReference type="PROSITE-ProRule" id="PRU00703"/>
    </source>
</evidence>
<evidence type="ECO:0000259" key="5">
    <source>
        <dbReference type="PROSITE" id="PS51371"/>
    </source>
</evidence>
<dbReference type="Gene3D" id="3.30.465.10">
    <property type="match status" value="1"/>
</dbReference>
<dbReference type="PANTHER" id="PTHR22777:SF17">
    <property type="entry name" value="UPF0053 PROTEIN SLL0260"/>
    <property type="match status" value="1"/>
</dbReference>
<protein>
    <recommendedName>
        <fullName evidence="5">CBS domain-containing protein</fullName>
    </recommendedName>
</protein>
<feature type="domain" description="CBS" evidence="5">
    <location>
        <begin position="65"/>
        <end position="124"/>
    </location>
</feature>
<evidence type="ECO:0000256" key="3">
    <source>
        <dbReference type="ARBA" id="ARBA00023122"/>
    </source>
</evidence>
<organism evidence="6 7">
    <name type="scientific">Sinorhizobium medicae</name>
    <dbReference type="NCBI Taxonomy" id="110321"/>
    <lineage>
        <taxon>Bacteria</taxon>
        <taxon>Pseudomonadati</taxon>
        <taxon>Pseudomonadota</taxon>
        <taxon>Alphaproteobacteria</taxon>
        <taxon>Hyphomicrobiales</taxon>
        <taxon>Rhizobiaceae</taxon>
        <taxon>Sinorhizobium/Ensifer group</taxon>
        <taxon>Sinorhizobium</taxon>
    </lineage>
</organism>
<dbReference type="CDD" id="cd04590">
    <property type="entry name" value="CBS_pair_CorC_HlyC_assoc"/>
    <property type="match status" value="1"/>
</dbReference>
<name>A0ABX4TGD5_9HYPH</name>
<dbReference type="SMART" id="SM01091">
    <property type="entry name" value="CorC_HlyC"/>
    <property type="match status" value="1"/>
</dbReference>
<reference evidence="6 7" key="1">
    <citation type="journal article" date="2018" name="FEMS Microbiol. Ecol.">
        <title>Co-invading symbiotic mutualists of Medicago polymorpha retain high ancestral diversity and contain diverse accessory genomes.</title>
        <authorList>
            <person name="Porter S.S."/>
            <person name="Faber-Hammond J.J."/>
            <person name="Friesen M.L."/>
        </authorList>
    </citation>
    <scope>NUCLEOTIDE SEQUENCE [LARGE SCALE GENOMIC DNA]</scope>
    <source>
        <strain evidence="6 7">Str16</strain>
    </source>
</reference>
<dbReference type="InterPro" id="IPR036318">
    <property type="entry name" value="FAD-bd_PCMH-like_sf"/>
</dbReference>
<dbReference type="EMBL" id="NBUC01000114">
    <property type="protein sequence ID" value="PLT99075.1"/>
    <property type="molecule type" value="Genomic_DNA"/>
</dbReference>
<dbReference type="Gene3D" id="3.10.580.10">
    <property type="entry name" value="CBS-domain"/>
    <property type="match status" value="1"/>
</dbReference>
<dbReference type="Proteomes" id="UP001190825">
    <property type="component" value="Unassembled WGS sequence"/>
</dbReference>
<dbReference type="SUPFAM" id="SSF54631">
    <property type="entry name" value="CBS-domain pair"/>
    <property type="match status" value="1"/>
</dbReference>
<keyword evidence="2" id="KW-0677">Repeat</keyword>
<feature type="domain" description="CBS" evidence="5">
    <location>
        <begin position="1"/>
        <end position="60"/>
    </location>
</feature>
<dbReference type="InterPro" id="IPR005170">
    <property type="entry name" value="Transptr-assoc_dom"/>
</dbReference>
<dbReference type="InterPro" id="IPR044751">
    <property type="entry name" value="Ion_transp-like_CBS"/>
</dbReference>